<evidence type="ECO:0000313" key="2">
    <source>
        <dbReference type="EMBL" id="MPN01994.1"/>
    </source>
</evidence>
<name>A0A645EMW3_9ZZZZ</name>
<organism evidence="2">
    <name type="scientific">bioreactor metagenome</name>
    <dbReference type="NCBI Taxonomy" id="1076179"/>
    <lineage>
        <taxon>unclassified sequences</taxon>
        <taxon>metagenomes</taxon>
        <taxon>ecological metagenomes</taxon>
    </lineage>
</organism>
<accession>A0A645EMW3</accession>
<reference evidence="2" key="1">
    <citation type="submission" date="2019-08" db="EMBL/GenBank/DDBJ databases">
        <authorList>
            <person name="Kucharzyk K."/>
            <person name="Murdoch R.W."/>
            <person name="Higgins S."/>
            <person name="Loffler F."/>
        </authorList>
    </citation>
    <scope>NUCLEOTIDE SEQUENCE</scope>
</reference>
<comment type="caution">
    <text evidence="2">The sequence shown here is derived from an EMBL/GenBank/DDBJ whole genome shotgun (WGS) entry which is preliminary data.</text>
</comment>
<protein>
    <recommendedName>
        <fullName evidence="1">ABC-three component systems C-terminal domain-containing protein</fullName>
    </recommendedName>
</protein>
<sequence length="181" mass="20277">MDSAELMRRFMALPESLRQDILGSVPSEIADFVDPRAVGEVLTHIADSAEMLPAFLDEQAPDFDVKIQLNQITSPVSEYLRTFSWQANTVDEFLGTRGSGLQQSVAGEIHDLYKRSTTVIPDADSDAPNLRYVWMVEELIPSSMRKNTHSMKAYREAAQVVLAKYFETCDAYVHPNNFAAS</sequence>
<dbReference type="Pfam" id="PF20275">
    <property type="entry name" value="CTD10"/>
    <property type="match status" value="1"/>
</dbReference>
<dbReference type="EMBL" id="VSSQ01047965">
    <property type="protein sequence ID" value="MPN01994.1"/>
    <property type="molecule type" value="Genomic_DNA"/>
</dbReference>
<evidence type="ECO:0000259" key="1">
    <source>
        <dbReference type="Pfam" id="PF20275"/>
    </source>
</evidence>
<dbReference type="AlphaFoldDB" id="A0A645EMW3"/>
<dbReference type="InterPro" id="IPR046919">
    <property type="entry name" value="ABC-3C_CTD10"/>
</dbReference>
<gene>
    <name evidence="2" type="ORF">SDC9_149207</name>
</gene>
<feature type="domain" description="ABC-three component systems C-terminal" evidence="1">
    <location>
        <begin position="37"/>
        <end position="172"/>
    </location>
</feature>
<proteinExistence type="predicted"/>